<dbReference type="WBParaSite" id="nOo.2.0.1.t05426-RA">
    <property type="protein sequence ID" value="nOo.2.0.1.t05426-RA"/>
    <property type="gene ID" value="nOo.2.0.1.g05426"/>
</dbReference>
<keyword evidence="2" id="KW-1185">Reference proteome</keyword>
<dbReference type="Proteomes" id="UP000271087">
    <property type="component" value="Unassembled WGS sequence"/>
</dbReference>
<dbReference type="EMBL" id="UYRW01001436">
    <property type="protein sequence ID" value="VDK77420.1"/>
    <property type="molecule type" value="Genomic_DNA"/>
</dbReference>
<reference evidence="3" key="1">
    <citation type="submission" date="2016-06" db="UniProtKB">
        <authorList>
            <consortium name="WormBaseParasite"/>
        </authorList>
    </citation>
    <scope>IDENTIFICATION</scope>
</reference>
<organism evidence="3">
    <name type="scientific">Onchocerca ochengi</name>
    <name type="common">Filarial nematode worm</name>
    <dbReference type="NCBI Taxonomy" id="42157"/>
    <lineage>
        <taxon>Eukaryota</taxon>
        <taxon>Metazoa</taxon>
        <taxon>Ecdysozoa</taxon>
        <taxon>Nematoda</taxon>
        <taxon>Chromadorea</taxon>
        <taxon>Rhabditida</taxon>
        <taxon>Spirurina</taxon>
        <taxon>Spiruromorpha</taxon>
        <taxon>Filarioidea</taxon>
        <taxon>Onchocercidae</taxon>
        <taxon>Onchocerca</taxon>
    </lineage>
</organism>
<evidence type="ECO:0000313" key="3">
    <source>
        <dbReference type="WBParaSite" id="nOo.2.0.1.t05426-RA"/>
    </source>
</evidence>
<evidence type="ECO:0000313" key="2">
    <source>
        <dbReference type="Proteomes" id="UP000271087"/>
    </source>
</evidence>
<dbReference type="AlphaFoldDB" id="A0A182EBJ3"/>
<sequence length="78" mass="8994">MVGWMDGWMDDGWMDGVDGLITKSLKWGAHSPPSECKHTIEWMGRTEREVGKVGKERRRAEDSEQRIMLMAVEETEVN</sequence>
<name>A0A182EBJ3_ONCOC</name>
<accession>A0A182EBJ3</accession>
<reference evidence="1 2" key="2">
    <citation type="submission" date="2018-08" db="EMBL/GenBank/DDBJ databases">
        <authorList>
            <person name="Laetsch R D."/>
            <person name="Stevens L."/>
            <person name="Kumar S."/>
            <person name="Blaxter L. M."/>
        </authorList>
    </citation>
    <scope>NUCLEOTIDE SEQUENCE [LARGE SCALE GENOMIC DNA]</scope>
</reference>
<proteinExistence type="predicted"/>
<protein>
    <submittedName>
        <fullName evidence="1 3">Uncharacterized protein</fullName>
    </submittedName>
</protein>
<evidence type="ECO:0000313" key="1">
    <source>
        <dbReference type="EMBL" id="VDK77420.1"/>
    </source>
</evidence>
<gene>
    <name evidence="1" type="ORF">NOO_LOCUS5426</name>
</gene>